<comment type="similarity">
    <text evidence="2">Belongs to the autoinducer-2 exporter (AI-2E) (TC 2.A.86) family.</text>
</comment>
<reference evidence="8 9" key="1">
    <citation type="submission" date="2019-02" db="EMBL/GenBank/DDBJ databases">
        <authorList>
            <person name="Sun L."/>
            <person name="Pan D."/>
            <person name="Wu X."/>
        </authorList>
    </citation>
    <scope>NUCLEOTIDE SEQUENCE [LARGE SCALE GENOMIC DNA]</scope>
    <source>
        <strain evidence="8 9">JW-1</strain>
    </source>
</reference>
<keyword evidence="4 7" id="KW-1133">Transmembrane helix</keyword>
<protein>
    <submittedName>
        <fullName evidence="8">AI-2E family transporter</fullName>
    </submittedName>
</protein>
<feature type="transmembrane region" description="Helical" evidence="7">
    <location>
        <begin position="266"/>
        <end position="287"/>
    </location>
</feature>
<feature type="transmembrane region" description="Helical" evidence="7">
    <location>
        <begin position="64"/>
        <end position="82"/>
    </location>
</feature>
<evidence type="ECO:0000256" key="6">
    <source>
        <dbReference type="SAM" id="MobiDB-lite"/>
    </source>
</evidence>
<dbReference type="GO" id="GO:0016020">
    <property type="term" value="C:membrane"/>
    <property type="evidence" value="ECO:0007669"/>
    <property type="project" value="UniProtKB-SubCell"/>
</dbReference>
<dbReference type="GO" id="GO:0055085">
    <property type="term" value="P:transmembrane transport"/>
    <property type="evidence" value="ECO:0007669"/>
    <property type="project" value="TreeGrafter"/>
</dbReference>
<evidence type="ECO:0000313" key="8">
    <source>
        <dbReference type="EMBL" id="QBE48931.1"/>
    </source>
</evidence>
<keyword evidence="3 7" id="KW-0812">Transmembrane</keyword>
<keyword evidence="9" id="KW-1185">Reference proteome</keyword>
<organism evidence="8 9">
    <name type="scientific">Leucobacter triazinivorans</name>
    <dbReference type="NCBI Taxonomy" id="1784719"/>
    <lineage>
        <taxon>Bacteria</taxon>
        <taxon>Bacillati</taxon>
        <taxon>Actinomycetota</taxon>
        <taxon>Actinomycetes</taxon>
        <taxon>Micrococcales</taxon>
        <taxon>Microbacteriaceae</taxon>
        <taxon>Leucobacter</taxon>
    </lineage>
</organism>
<proteinExistence type="inferred from homology"/>
<dbReference type="KEGG" id="ltr:EVS81_08850"/>
<dbReference type="Proteomes" id="UP000289260">
    <property type="component" value="Chromosome"/>
</dbReference>
<evidence type="ECO:0000256" key="2">
    <source>
        <dbReference type="ARBA" id="ARBA00009773"/>
    </source>
</evidence>
<feature type="region of interest" description="Disordered" evidence="6">
    <location>
        <begin position="1"/>
        <end position="22"/>
    </location>
</feature>
<evidence type="ECO:0000313" key="9">
    <source>
        <dbReference type="Proteomes" id="UP000289260"/>
    </source>
</evidence>
<evidence type="ECO:0000256" key="7">
    <source>
        <dbReference type="SAM" id="Phobius"/>
    </source>
</evidence>
<evidence type="ECO:0000256" key="4">
    <source>
        <dbReference type="ARBA" id="ARBA00022989"/>
    </source>
</evidence>
<sequence length="390" mass="40698">MRWRGPVPGSSEDHGPGPRDAPGPEHALLVRLRPGRPLITGFAVAIGVILAVSLAIAVASISAVLVSMFLGLFLALGLDPAISALERHRIPRAWGIAIVAIAFVVITIAIAIVIVPATVRQLAHLVAEAPEAYQAVQASDWYLSLEAALGVDLSAVVHEGVRSATSLSNFLAVSGGLLQFGFGTIGVISSSFMVVVLTLYFVSSLSMMKLSLTSLVPAYRRTQVRDLIEQITRSVGSTVAGGITLSTFNAAAVFLLQWAIGSSVPVLMALVAFFVTLVPLIGSLVFLVIGGASALFVSPGAALVFVIGYFVYIEIEAYVITPRILGRAVAVPGVLVITGAMIGAALMGLLGALVAIPITASILIVLRQVVIPRQDARTRAEEEPRVTLSG</sequence>
<feature type="transmembrane region" description="Helical" evidence="7">
    <location>
        <begin position="94"/>
        <end position="115"/>
    </location>
</feature>
<feature type="transmembrane region" description="Helical" evidence="7">
    <location>
        <begin position="177"/>
        <end position="202"/>
    </location>
</feature>
<name>A0A4P6KFZ2_9MICO</name>
<dbReference type="PANTHER" id="PTHR21716">
    <property type="entry name" value="TRANSMEMBRANE PROTEIN"/>
    <property type="match status" value="1"/>
</dbReference>
<gene>
    <name evidence="8" type="ORF">EVS81_08850</name>
</gene>
<feature type="transmembrane region" description="Helical" evidence="7">
    <location>
        <begin position="294"/>
        <end position="313"/>
    </location>
</feature>
<dbReference type="AlphaFoldDB" id="A0A4P6KFZ2"/>
<dbReference type="OrthoDB" id="4016357at2"/>
<dbReference type="EMBL" id="CP035806">
    <property type="protein sequence ID" value="QBE48931.1"/>
    <property type="molecule type" value="Genomic_DNA"/>
</dbReference>
<dbReference type="PANTHER" id="PTHR21716:SF62">
    <property type="entry name" value="TRANSPORT PROTEIN YDBI-RELATED"/>
    <property type="match status" value="1"/>
</dbReference>
<dbReference type="InterPro" id="IPR002549">
    <property type="entry name" value="AI-2E-like"/>
</dbReference>
<comment type="subcellular location">
    <subcellularLocation>
        <location evidence="1">Membrane</location>
        <topology evidence="1">Multi-pass membrane protein</topology>
    </subcellularLocation>
</comment>
<keyword evidence="5 7" id="KW-0472">Membrane</keyword>
<accession>A0A4P6KFZ2</accession>
<evidence type="ECO:0000256" key="3">
    <source>
        <dbReference type="ARBA" id="ARBA00022692"/>
    </source>
</evidence>
<feature type="transmembrane region" description="Helical" evidence="7">
    <location>
        <begin position="38"/>
        <end position="58"/>
    </location>
</feature>
<feature type="transmembrane region" description="Helical" evidence="7">
    <location>
        <begin position="235"/>
        <end position="260"/>
    </location>
</feature>
<feature type="transmembrane region" description="Helical" evidence="7">
    <location>
        <begin position="333"/>
        <end position="366"/>
    </location>
</feature>
<evidence type="ECO:0000256" key="5">
    <source>
        <dbReference type="ARBA" id="ARBA00023136"/>
    </source>
</evidence>
<dbReference type="Pfam" id="PF01594">
    <property type="entry name" value="AI-2E_transport"/>
    <property type="match status" value="1"/>
</dbReference>
<evidence type="ECO:0000256" key="1">
    <source>
        <dbReference type="ARBA" id="ARBA00004141"/>
    </source>
</evidence>